<dbReference type="PANTHER" id="PTHR43377:SF1">
    <property type="entry name" value="BILIVERDIN REDUCTASE A"/>
    <property type="match status" value="1"/>
</dbReference>
<dbReference type="AlphaFoldDB" id="A0A511QYW2"/>
<sequence>MSQLKVVLVGLGTRGRHWARVIAENPRARLIAGVDPSADSVSILREKLPMLDFPVLTFNEALALQPDLVVLSTPPSVHLEQITACAERGLPVLCEKPLALDFDTARACVEVAEKAGVLLGIGMNFRYLETTRAAREIIQGGRLGQVGFGRINYWRYRDGKRPLLNKYPLTMEQPMLLEQSIHHLDLARFIYGVEVKKLWARTTNPPWSMYRSDATVAAWLLFENRFELQYFGTWMGTNSKNEFQWRTDGSAGMLFQRDIFRGLEYWKAGAAEPEEIELAPQEDFVDDTRGLFDDFLKAVRGEPSTYPSGRDHLKTMVLTLGCAESSRQERMIDLLEYGRQLGMES</sequence>
<evidence type="ECO:0000313" key="4">
    <source>
        <dbReference type="Proteomes" id="UP000321197"/>
    </source>
</evidence>
<gene>
    <name evidence="3" type="ORF">MHY01S_07140</name>
</gene>
<evidence type="ECO:0000259" key="2">
    <source>
        <dbReference type="Pfam" id="PF22725"/>
    </source>
</evidence>
<reference evidence="3 4" key="1">
    <citation type="submission" date="2019-07" db="EMBL/GenBank/DDBJ databases">
        <title>Whole genome shotgun sequence of Meiothermus hypogaeus NBRC 106114.</title>
        <authorList>
            <person name="Hosoyama A."/>
            <person name="Uohara A."/>
            <person name="Ohji S."/>
            <person name="Ichikawa N."/>
        </authorList>
    </citation>
    <scope>NUCLEOTIDE SEQUENCE [LARGE SCALE GENOMIC DNA]</scope>
    <source>
        <strain evidence="3 4">NBRC 106114</strain>
    </source>
</reference>
<dbReference type="OrthoDB" id="9815825at2"/>
<dbReference type="GO" id="GO:0000166">
    <property type="term" value="F:nucleotide binding"/>
    <property type="evidence" value="ECO:0007669"/>
    <property type="project" value="InterPro"/>
</dbReference>
<dbReference type="Proteomes" id="UP000321197">
    <property type="component" value="Unassembled WGS sequence"/>
</dbReference>
<accession>A0A511QYW2</accession>
<dbReference type="SUPFAM" id="SSF55347">
    <property type="entry name" value="Glyceraldehyde-3-phosphate dehydrogenase-like, C-terminal domain"/>
    <property type="match status" value="1"/>
</dbReference>
<dbReference type="Gene3D" id="3.40.50.720">
    <property type="entry name" value="NAD(P)-binding Rossmann-like Domain"/>
    <property type="match status" value="1"/>
</dbReference>
<name>A0A511QYW2_9DEIN</name>
<dbReference type="RefSeq" id="WP_119339860.1">
    <property type="nucleotide sequence ID" value="NZ_BJXL01000014.1"/>
</dbReference>
<dbReference type="InterPro" id="IPR036291">
    <property type="entry name" value="NAD(P)-bd_dom_sf"/>
</dbReference>
<dbReference type="PANTHER" id="PTHR43377">
    <property type="entry name" value="BILIVERDIN REDUCTASE A"/>
    <property type="match status" value="1"/>
</dbReference>
<feature type="domain" description="Gfo/Idh/MocA-like oxidoreductase N-terminal" evidence="1">
    <location>
        <begin position="4"/>
        <end position="122"/>
    </location>
</feature>
<evidence type="ECO:0000259" key="1">
    <source>
        <dbReference type="Pfam" id="PF01408"/>
    </source>
</evidence>
<dbReference type="Pfam" id="PF22725">
    <property type="entry name" value="GFO_IDH_MocA_C3"/>
    <property type="match status" value="1"/>
</dbReference>
<dbReference type="Pfam" id="PF01408">
    <property type="entry name" value="GFO_IDH_MocA"/>
    <property type="match status" value="1"/>
</dbReference>
<dbReference type="SUPFAM" id="SSF51735">
    <property type="entry name" value="NAD(P)-binding Rossmann-fold domains"/>
    <property type="match status" value="1"/>
</dbReference>
<dbReference type="Gene3D" id="3.30.360.10">
    <property type="entry name" value="Dihydrodipicolinate Reductase, domain 2"/>
    <property type="match status" value="1"/>
</dbReference>
<organism evidence="3 4">
    <name type="scientific">Meiothermus hypogaeus NBRC 106114</name>
    <dbReference type="NCBI Taxonomy" id="1227553"/>
    <lineage>
        <taxon>Bacteria</taxon>
        <taxon>Thermotogati</taxon>
        <taxon>Deinococcota</taxon>
        <taxon>Deinococci</taxon>
        <taxon>Thermales</taxon>
        <taxon>Thermaceae</taxon>
        <taxon>Meiothermus</taxon>
    </lineage>
</organism>
<dbReference type="InterPro" id="IPR000683">
    <property type="entry name" value="Gfo/Idh/MocA-like_OxRdtase_N"/>
</dbReference>
<dbReference type="InterPro" id="IPR055170">
    <property type="entry name" value="GFO_IDH_MocA-like_dom"/>
</dbReference>
<proteinExistence type="predicted"/>
<evidence type="ECO:0000313" key="3">
    <source>
        <dbReference type="EMBL" id="GEM82548.1"/>
    </source>
</evidence>
<dbReference type="InterPro" id="IPR051450">
    <property type="entry name" value="Gfo/Idh/MocA_Oxidoreductases"/>
</dbReference>
<evidence type="ECO:0008006" key="5">
    <source>
        <dbReference type="Google" id="ProtNLM"/>
    </source>
</evidence>
<comment type="caution">
    <text evidence="3">The sequence shown here is derived from an EMBL/GenBank/DDBJ whole genome shotgun (WGS) entry which is preliminary data.</text>
</comment>
<feature type="domain" description="GFO/IDH/MocA-like oxidoreductase" evidence="2">
    <location>
        <begin position="132"/>
        <end position="254"/>
    </location>
</feature>
<dbReference type="EMBL" id="BJXL01000014">
    <property type="protein sequence ID" value="GEM82548.1"/>
    <property type="molecule type" value="Genomic_DNA"/>
</dbReference>
<protein>
    <recommendedName>
        <fullName evidence="5">Oxidoreductase</fullName>
    </recommendedName>
</protein>